<evidence type="ECO:0000259" key="9">
    <source>
        <dbReference type="Pfam" id="PF07885"/>
    </source>
</evidence>
<keyword evidence="11" id="KW-1185">Reference proteome</keyword>
<dbReference type="Gene3D" id="1.10.287.70">
    <property type="match status" value="1"/>
</dbReference>
<dbReference type="GO" id="GO:0005886">
    <property type="term" value="C:plasma membrane"/>
    <property type="evidence" value="ECO:0007669"/>
    <property type="project" value="TreeGrafter"/>
</dbReference>
<keyword evidence="3 8" id="KW-0812">Transmembrane</keyword>
<dbReference type="Pfam" id="PF07885">
    <property type="entry name" value="Ion_trans_2"/>
    <property type="match status" value="1"/>
</dbReference>
<accession>A0A3N4ZAR5</accession>
<dbReference type="GO" id="GO:0030322">
    <property type="term" value="P:stabilization of membrane potential"/>
    <property type="evidence" value="ECO:0007669"/>
    <property type="project" value="TreeGrafter"/>
</dbReference>
<comment type="caution">
    <text evidence="10">The sequence shown here is derived from an EMBL/GenBank/DDBJ whole genome shotgun (WGS) entry which is preliminary data.</text>
</comment>
<proteinExistence type="predicted"/>
<keyword evidence="2" id="KW-0813">Transport</keyword>
<dbReference type="AlphaFoldDB" id="A0A3N4ZAR5"/>
<dbReference type="PANTHER" id="PTHR11003">
    <property type="entry name" value="POTASSIUM CHANNEL, SUBFAMILY K"/>
    <property type="match status" value="1"/>
</dbReference>
<name>A0A3N4ZAR5_9MICO</name>
<organism evidence="10 11">
    <name type="scientific">Myceligenerans xiligouense</name>
    <dbReference type="NCBI Taxonomy" id="253184"/>
    <lineage>
        <taxon>Bacteria</taxon>
        <taxon>Bacillati</taxon>
        <taxon>Actinomycetota</taxon>
        <taxon>Actinomycetes</taxon>
        <taxon>Micrococcales</taxon>
        <taxon>Promicromonosporaceae</taxon>
        <taxon>Myceligenerans</taxon>
    </lineage>
</organism>
<gene>
    <name evidence="10" type="ORF">EDD34_3175</name>
</gene>
<evidence type="ECO:0000256" key="2">
    <source>
        <dbReference type="ARBA" id="ARBA00022448"/>
    </source>
</evidence>
<dbReference type="OrthoDB" id="9799090at2"/>
<evidence type="ECO:0000256" key="8">
    <source>
        <dbReference type="SAM" id="Phobius"/>
    </source>
</evidence>
<dbReference type="GO" id="GO:0022841">
    <property type="term" value="F:potassium ion leak channel activity"/>
    <property type="evidence" value="ECO:0007669"/>
    <property type="project" value="TreeGrafter"/>
</dbReference>
<comment type="subcellular location">
    <subcellularLocation>
        <location evidence="1">Membrane</location>
        <topology evidence="1">Multi-pass membrane protein</topology>
    </subcellularLocation>
</comment>
<dbReference type="PANTHER" id="PTHR11003:SF291">
    <property type="entry name" value="IP11374P"/>
    <property type="match status" value="1"/>
</dbReference>
<keyword evidence="6 8" id="KW-0472">Membrane</keyword>
<evidence type="ECO:0000256" key="1">
    <source>
        <dbReference type="ARBA" id="ARBA00004141"/>
    </source>
</evidence>
<keyword evidence="7" id="KW-0407">Ion channel</keyword>
<evidence type="ECO:0000256" key="6">
    <source>
        <dbReference type="ARBA" id="ARBA00023136"/>
    </source>
</evidence>
<dbReference type="Proteomes" id="UP000280501">
    <property type="component" value="Unassembled WGS sequence"/>
</dbReference>
<keyword evidence="5" id="KW-0406">Ion transport</keyword>
<reference evidence="10 11" key="1">
    <citation type="submission" date="2018-11" db="EMBL/GenBank/DDBJ databases">
        <title>Sequencing the genomes of 1000 actinobacteria strains.</title>
        <authorList>
            <person name="Klenk H.-P."/>
        </authorList>
    </citation>
    <scope>NUCLEOTIDE SEQUENCE [LARGE SCALE GENOMIC DNA]</scope>
    <source>
        <strain evidence="10 11">DSM 15700</strain>
    </source>
</reference>
<evidence type="ECO:0000313" key="10">
    <source>
        <dbReference type="EMBL" id="RPF22512.1"/>
    </source>
</evidence>
<evidence type="ECO:0000256" key="7">
    <source>
        <dbReference type="ARBA" id="ARBA00023303"/>
    </source>
</evidence>
<dbReference type="SUPFAM" id="SSF81324">
    <property type="entry name" value="Voltage-gated potassium channels"/>
    <property type="match status" value="1"/>
</dbReference>
<dbReference type="InterPro" id="IPR003280">
    <property type="entry name" value="2pore_dom_K_chnl"/>
</dbReference>
<dbReference type="EMBL" id="RKQZ01000001">
    <property type="protein sequence ID" value="RPF22512.1"/>
    <property type="molecule type" value="Genomic_DNA"/>
</dbReference>
<evidence type="ECO:0000256" key="5">
    <source>
        <dbReference type="ARBA" id="ARBA00023065"/>
    </source>
</evidence>
<dbReference type="RefSeq" id="WP_123815417.1">
    <property type="nucleotide sequence ID" value="NZ_RKQZ01000001.1"/>
</dbReference>
<protein>
    <submittedName>
        <fullName evidence="10">Ion channel</fullName>
    </submittedName>
</protein>
<dbReference type="InterPro" id="IPR013099">
    <property type="entry name" value="K_chnl_dom"/>
</dbReference>
<feature type="transmembrane region" description="Helical" evidence="8">
    <location>
        <begin position="81"/>
        <end position="103"/>
    </location>
</feature>
<evidence type="ECO:0000256" key="3">
    <source>
        <dbReference type="ARBA" id="ARBA00022692"/>
    </source>
</evidence>
<feature type="domain" description="Potassium channel" evidence="9">
    <location>
        <begin position="31"/>
        <end position="102"/>
    </location>
</feature>
<sequence length="120" mass="13074">MVGLAIMIRDFVGAVRTAWRDGTIRGALSGLLILLATATIYYTLAEGWAVLDAVYFSVVTGLTIGYGDLVPTRPMSKVFTVLYALMSVGLYVAVATSLAGALAKNNMERRARRKRRRSED</sequence>
<evidence type="ECO:0000256" key="4">
    <source>
        <dbReference type="ARBA" id="ARBA00022989"/>
    </source>
</evidence>
<dbReference type="GO" id="GO:0015271">
    <property type="term" value="F:outward rectifier potassium channel activity"/>
    <property type="evidence" value="ECO:0007669"/>
    <property type="project" value="TreeGrafter"/>
</dbReference>
<keyword evidence="4 8" id="KW-1133">Transmembrane helix</keyword>
<feature type="transmembrane region" description="Helical" evidence="8">
    <location>
        <begin position="24"/>
        <end position="42"/>
    </location>
</feature>
<evidence type="ECO:0000313" key="11">
    <source>
        <dbReference type="Proteomes" id="UP000280501"/>
    </source>
</evidence>